<dbReference type="Proteomes" id="UP001597402">
    <property type="component" value="Unassembled WGS sequence"/>
</dbReference>
<sequence length="184" mass="19803">MDSAATPPVPSGHTRQDGVLVGSENARRRLVVFEDPQCPYCRKFEEASGDLLRREVAAGAVAVEYRMRCFLGPESVRANNALALAAEVGRFDQLRREVFAAQPPEHSGGFTVEDLLDLGRRAGLAQPGYVTGVREGRYESWALVADGTFQGQDPEGTPAALLDGEPVDSSVLYDSRALGALLRG</sequence>
<proteinExistence type="predicted"/>
<accession>A0ABW4XAB5</accession>
<dbReference type="Pfam" id="PF13462">
    <property type="entry name" value="Thioredoxin_4"/>
    <property type="match status" value="1"/>
</dbReference>
<comment type="caution">
    <text evidence="3">The sequence shown here is derived from an EMBL/GenBank/DDBJ whole genome shotgun (WGS) entry which is preliminary data.</text>
</comment>
<dbReference type="SUPFAM" id="SSF52833">
    <property type="entry name" value="Thioredoxin-like"/>
    <property type="match status" value="1"/>
</dbReference>
<dbReference type="InterPro" id="IPR036249">
    <property type="entry name" value="Thioredoxin-like_sf"/>
</dbReference>
<keyword evidence="4" id="KW-1185">Reference proteome</keyword>
<organism evidence="3 4">
    <name type="scientific">Blastococcus deserti</name>
    <dbReference type="NCBI Taxonomy" id="2259033"/>
    <lineage>
        <taxon>Bacteria</taxon>
        <taxon>Bacillati</taxon>
        <taxon>Actinomycetota</taxon>
        <taxon>Actinomycetes</taxon>
        <taxon>Geodermatophilales</taxon>
        <taxon>Geodermatophilaceae</taxon>
        <taxon>Blastococcus</taxon>
    </lineage>
</organism>
<feature type="domain" description="Thioredoxin-like fold" evidence="2">
    <location>
        <begin position="16"/>
        <end position="173"/>
    </location>
</feature>
<dbReference type="RefSeq" id="WP_376873880.1">
    <property type="nucleotide sequence ID" value="NZ_JBHUHP010000008.1"/>
</dbReference>
<name>A0ABW4XAB5_9ACTN</name>
<evidence type="ECO:0000313" key="4">
    <source>
        <dbReference type="Proteomes" id="UP001597402"/>
    </source>
</evidence>
<evidence type="ECO:0000313" key="3">
    <source>
        <dbReference type="EMBL" id="MFD2091519.1"/>
    </source>
</evidence>
<feature type="region of interest" description="Disordered" evidence="1">
    <location>
        <begin position="1"/>
        <end position="20"/>
    </location>
</feature>
<dbReference type="EMBL" id="JBHUHP010000008">
    <property type="protein sequence ID" value="MFD2091519.1"/>
    <property type="molecule type" value="Genomic_DNA"/>
</dbReference>
<protein>
    <submittedName>
        <fullName evidence="3">DsbA family protein</fullName>
    </submittedName>
</protein>
<reference evidence="4" key="1">
    <citation type="journal article" date="2019" name="Int. J. Syst. Evol. Microbiol.">
        <title>The Global Catalogue of Microorganisms (GCM) 10K type strain sequencing project: providing services to taxonomists for standard genome sequencing and annotation.</title>
        <authorList>
            <consortium name="The Broad Institute Genomics Platform"/>
            <consortium name="The Broad Institute Genome Sequencing Center for Infectious Disease"/>
            <person name="Wu L."/>
            <person name="Ma J."/>
        </authorList>
    </citation>
    <scope>NUCLEOTIDE SEQUENCE [LARGE SCALE GENOMIC DNA]</scope>
    <source>
        <strain evidence="4">JCM 3338</strain>
    </source>
</reference>
<gene>
    <name evidence="3" type="ORF">ACFSHS_08000</name>
</gene>
<evidence type="ECO:0000259" key="2">
    <source>
        <dbReference type="Pfam" id="PF13462"/>
    </source>
</evidence>
<dbReference type="Gene3D" id="3.40.30.10">
    <property type="entry name" value="Glutaredoxin"/>
    <property type="match status" value="1"/>
</dbReference>
<evidence type="ECO:0000256" key="1">
    <source>
        <dbReference type="SAM" id="MobiDB-lite"/>
    </source>
</evidence>
<dbReference type="InterPro" id="IPR012336">
    <property type="entry name" value="Thioredoxin-like_fold"/>
</dbReference>